<proteinExistence type="predicted"/>
<accession>A0A9P9E0N8</accession>
<name>A0A9P9E0N8_9PLEO</name>
<evidence type="ECO:0000256" key="1">
    <source>
        <dbReference type="SAM" id="SignalP"/>
    </source>
</evidence>
<keyword evidence="4" id="KW-1185">Reference proteome</keyword>
<gene>
    <name evidence="3" type="ORF">B0J11DRAFT_578901</name>
</gene>
<reference evidence="3" key="1">
    <citation type="journal article" date="2021" name="Nat. Commun.">
        <title>Genetic determinants of endophytism in the Arabidopsis root mycobiome.</title>
        <authorList>
            <person name="Mesny F."/>
            <person name="Miyauchi S."/>
            <person name="Thiergart T."/>
            <person name="Pickel B."/>
            <person name="Atanasova L."/>
            <person name="Karlsson M."/>
            <person name="Huettel B."/>
            <person name="Barry K.W."/>
            <person name="Haridas S."/>
            <person name="Chen C."/>
            <person name="Bauer D."/>
            <person name="Andreopoulos W."/>
            <person name="Pangilinan J."/>
            <person name="LaButti K."/>
            <person name="Riley R."/>
            <person name="Lipzen A."/>
            <person name="Clum A."/>
            <person name="Drula E."/>
            <person name="Henrissat B."/>
            <person name="Kohler A."/>
            <person name="Grigoriev I.V."/>
            <person name="Martin F.M."/>
            <person name="Hacquard S."/>
        </authorList>
    </citation>
    <scope>NUCLEOTIDE SEQUENCE</scope>
    <source>
        <strain evidence="3">MPI-CAGE-CH-0243</strain>
    </source>
</reference>
<protein>
    <recommendedName>
        <fullName evidence="2">WD-like domain-containing protein</fullName>
    </recommendedName>
</protein>
<comment type="caution">
    <text evidence="3">The sequence shown here is derived from an EMBL/GenBank/DDBJ whole genome shotgun (WGS) entry which is preliminary data.</text>
</comment>
<feature type="domain" description="WD-like" evidence="2">
    <location>
        <begin position="87"/>
        <end position="201"/>
    </location>
</feature>
<evidence type="ECO:0000313" key="4">
    <source>
        <dbReference type="Proteomes" id="UP000700596"/>
    </source>
</evidence>
<dbReference type="Proteomes" id="UP000700596">
    <property type="component" value="Unassembled WGS sequence"/>
</dbReference>
<dbReference type="InterPro" id="IPR046925">
    <property type="entry name" value="WD-like_fungi"/>
</dbReference>
<sequence>MIFGKIIFLLTGITATAAVVQEATPADRVVLAQYDVVDKLYLEPHSDAKRRSEGNITGTITIYGPKNPQPSLAAEVGNGRLAKRCGSNRVECHGTNAANFFPCQELINILRTQTIDVPRDIQDICHTDSQILRRCCVSWAHPVRVNVDRSALWPAASSVLNRCTFETEAVSPGKWVSGLTRDTLIGNTCTTQCLSISPSSCR</sequence>
<dbReference type="EMBL" id="JAGMWT010000005">
    <property type="protein sequence ID" value="KAH7128723.1"/>
    <property type="molecule type" value="Genomic_DNA"/>
</dbReference>
<evidence type="ECO:0000313" key="3">
    <source>
        <dbReference type="EMBL" id="KAH7128723.1"/>
    </source>
</evidence>
<feature type="signal peptide" evidence="1">
    <location>
        <begin position="1"/>
        <end position="18"/>
    </location>
</feature>
<evidence type="ECO:0000259" key="2">
    <source>
        <dbReference type="Pfam" id="PF20493"/>
    </source>
</evidence>
<keyword evidence="1" id="KW-0732">Signal</keyword>
<organism evidence="3 4">
    <name type="scientific">Dendryphion nanum</name>
    <dbReference type="NCBI Taxonomy" id="256645"/>
    <lineage>
        <taxon>Eukaryota</taxon>
        <taxon>Fungi</taxon>
        <taxon>Dikarya</taxon>
        <taxon>Ascomycota</taxon>
        <taxon>Pezizomycotina</taxon>
        <taxon>Dothideomycetes</taxon>
        <taxon>Pleosporomycetidae</taxon>
        <taxon>Pleosporales</taxon>
        <taxon>Torulaceae</taxon>
        <taxon>Dendryphion</taxon>
    </lineage>
</organism>
<dbReference type="AlphaFoldDB" id="A0A9P9E0N8"/>
<dbReference type="Pfam" id="PF20493">
    <property type="entry name" value="WD-like_fungi"/>
    <property type="match status" value="1"/>
</dbReference>
<dbReference type="OrthoDB" id="3853793at2759"/>
<feature type="chain" id="PRO_5040151956" description="WD-like domain-containing protein" evidence="1">
    <location>
        <begin position="19"/>
        <end position="202"/>
    </location>
</feature>